<comment type="caution">
    <text evidence="2">The sequence shown here is derived from an EMBL/GenBank/DDBJ whole genome shotgun (WGS) entry which is preliminary data.</text>
</comment>
<dbReference type="AlphaFoldDB" id="A0A8H7D8J5"/>
<sequence>MSDQVSEALENLQIAYQILKRNTNEVLQFSNAVQLHRAIIPPLELATVEQSITDIVEALNAARHESSDAPTGANLVVTWRTSTSVRPRVDIDRNILAQALDYGLVQPGQSVYTDTPQPDGTVSCTSSGSFGAHFIHYTPYNVARANSLWHHDGQHGLIRFKIVIHCFIDGKSRLVTGIRISTNNCAETVLRLFRDAVTCYGLPSELRGSYIWGRSVNNTCIERLWYDVTHAFGYKWKKFFIDLEVNHGLNPTMAEHIWLLHHLFLHSIDKDAQEWAEAWNQHDIQIRGERTRSPHDIFFFSQLQDGPRGLERMVAPPDNDVSDPSTYGIDWDVIDDPALMQHHLLQNPEEWADSNPLSPNVRDLSEVSCEAPNSPFSPQQIAYLDCELAAAVDLTSHSMNMCKMVWKEAFRICNEFYV</sequence>
<protein>
    <recommendedName>
        <fullName evidence="1">Integrase core domain-containing protein</fullName>
    </recommendedName>
</protein>
<dbReference type="EMBL" id="JACAZI010000003">
    <property type="protein sequence ID" value="KAF7366234.1"/>
    <property type="molecule type" value="Genomic_DNA"/>
</dbReference>
<dbReference type="PANTHER" id="PTHR46791:SF5">
    <property type="entry name" value="CLR5 DOMAIN-CONTAINING PROTEIN-RELATED"/>
    <property type="match status" value="1"/>
</dbReference>
<accession>A0A8H7D8J5</accession>
<dbReference type="Proteomes" id="UP000620124">
    <property type="component" value="Unassembled WGS sequence"/>
</dbReference>
<dbReference type="Pfam" id="PF24764">
    <property type="entry name" value="rva_4"/>
    <property type="match status" value="1"/>
</dbReference>
<dbReference type="GO" id="GO:0003676">
    <property type="term" value="F:nucleic acid binding"/>
    <property type="evidence" value="ECO:0007669"/>
    <property type="project" value="InterPro"/>
</dbReference>
<keyword evidence="3" id="KW-1185">Reference proteome</keyword>
<dbReference type="InterPro" id="IPR036397">
    <property type="entry name" value="RNaseH_sf"/>
</dbReference>
<name>A0A8H7D8J5_9AGAR</name>
<proteinExistence type="predicted"/>
<evidence type="ECO:0000259" key="1">
    <source>
        <dbReference type="Pfam" id="PF24764"/>
    </source>
</evidence>
<dbReference type="PANTHER" id="PTHR46791">
    <property type="entry name" value="EXPRESSED PROTEIN"/>
    <property type="match status" value="1"/>
</dbReference>
<gene>
    <name evidence="2" type="ORF">MVEN_00500700</name>
</gene>
<evidence type="ECO:0000313" key="3">
    <source>
        <dbReference type="Proteomes" id="UP000620124"/>
    </source>
</evidence>
<dbReference type="OrthoDB" id="3353107at2759"/>
<dbReference type="InterPro" id="IPR012337">
    <property type="entry name" value="RNaseH-like_sf"/>
</dbReference>
<dbReference type="SUPFAM" id="SSF53098">
    <property type="entry name" value="Ribonuclease H-like"/>
    <property type="match status" value="1"/>
</dbReference>
<dbReference type="InterPro" id="IPR058913">
    <property type="entry name" value="Integrase_dom_put"/>
</dbReference>
<organism evidence="2 3">
    <name type="scientific">Mycena venus</name>
    <dbReference type="NCBI Taxonomy" id="2733690"/>
    <lineage>
        <taxon>Eukaryota</taxon>
        <taxon>Fungi</taxon>
        <taxon>Dikarya</taxon>
        <taxon>Basidiomycota</taxon>
        <taxon>Agaricomycotina</taxon>
        <taxon>Agaricomycetes</taxon>
        <taxon>Agaricomycetidae</taxon>
        <taxon>Agaricales</taxon>
        <taxon>Marasmiineae</taxon>
        <taxon>Mycenaceae</taxon>
        <taxon>Mycena</taxon>
    </lineage>
</organism>
<feature type="domain" description="Integrase core" evidence="1">
    <location>
        <begin position="140"/>
        <end position="207"/>
    </location>
</feature>
<reference evidence="2" key="1">
    <citation type="submission" date="2020-05" db="EMBL/GenBank/DDBJ databases">
        <title>Mycena genomes resolve the evolution of fungal bioluminescence.</title>
        <authorList>
            <person name="Tsai I.J."/>
        </authorList>
    </citation>
    <scope>NUCLEOTIDE SEQUENCE</scope>
    <source>
        <strain evidence="2">CCC161011</strain>
    </source>
</reference>
<dbReference type="Gene3D" id="3.30.420.10">
    <property type="entry name" value="Ribonuclease H-like superfamily/Ribonuclease H"/>
    <property type="match status" value="1"/>
</dbReference>
<evidence type="ECO:0000313" key="2">
    <source>
        <dbReference type="EMBL" id="KAF7366234.1"/>
    </source>
</evidence>